<dbReference type="NCBIfam" id="TIGR03292">
    <property type="entry name" value="PhnH_redo"/>
    <property type="match status" value="1"/>
</dbReference>
<dbReference type="Pfam" id="PF05845">
    <property type="entry name" value="PhnH"/>
    <property type="match status" value="1"/>
</dbReference>
<sequence>MRSGRGGTRHRRAPGVVPDRPDRRSIRGADVTVADRFAGVGLEPEAAQQVFRAVLNSFSRPGLPHRLPSTGFPPALLPALALADLETGVAVLDGADAEWGEILTVATGATKVSADSARFVTVLRSATPGDLGNAARGTALSPESAATVVCAVPSLTGGTTVTLEGPGVRETEVIAPRGFDENLWRARNEAVSAFPAGIDVLLVADDGTVLGLPRTTGVLIERES</sequence>
<proteinExistence type="predicted"/>
<dbReference type="InterPro" id="IPR038058">
    <property type="entry name" value="PhnH-like_sp"/>
</dbReference>
<gene>
    <name evidence="2" type="primary">phnH</name>
    <name evidence="2" type="ORF">F8M49_27355</name>
</gene>
<organism evidence="2 3">
    <name type="scientific">Rhodococcus zopfii</name>
    <dbReference type="NCBI Taxonomy" id="43772"/>
    <lineage>
        <taxon>Bacteria</taxon>
        <taxon>Bacillati</taxon>
        <taxon>Actinomycetota</taxon>
        <taxon>Actinomycetes</taxon>
        <taxon>Mycobacteriales</taxon>
        <taxon>Nocardiaceae</taxon>
        <taxon>Rhodococcus</taxon>
    </lineage>
</organism>
<evidence type="ECO:0000313" key="3">
    <source>
        <dbReference type="Proteomes" id="UP001275440"/>
    </source>
</evidence>
<evidence type="ECO:0000313" key="2">
    <source>
        <dbReference type="EMBL" id="MDV2478191.1"/>
    </source>
</evidence>
<name>A0ABU3WW23_9NOCA</name>
<keyword evidence="3" id="KW-1185">Reference proteome</keyword>
<dbReference type="SUPFAM" id="SSF159709">
    <property type="entry name" value="PhnH-like"/>
    <property type="match status" value="1"/>
</dbReference>
<reference evidence="2 3" key="1">
    <citation type="submission" date="2019-10" db="EMBL/GenBank/DDBJ databases">
        <title>Draft Genome Assembly of Rhodococcus zopfii DSM44189.</title>
        <authorList>
            <person name="Sutton J.M."/>
            <person name="Akob D.M."/>
            <person name="Bushman T.J."/>
        </authorList>
    </citation>
    <scope>NUCLEOTIDE SEQUENCE [LARGE SCALE GENOMIC DNA]</scope>
    <source>
        <strain evidence="2 3">DSM 44189</strain>
    </source>
</reference>
<feature type="region of interest" description="Disordered" evidence="1">
    <location>
        <begin position="1"/>
        <end position="25"/>
    </location>
</feature>
<dbReference type="InterPro" id="IPR008772">
    <property type="entry name" value="Phosphonate_metab_PhnH"/>
</dbReference>
<accession>A0ABU3WW23</accession>
<protein>
    <submittedName>
        <fullName evidence="2">Phosphonate C-P lyase system protein PhnH</fullName>
    </submittedName>
</protein>
<dbReference type="Proteomes" id="UP001275440">
    <property type="component" value="Unassembled WGS sequence"/>
</dbReference>
<keyword evidence="2" id="KW-0456">Lyase</keyword>
<dbReference type="Gene3D" id="3.40.50.11310">
    <property type="entry name" value="Bacterial phosphonate metabolism protein PhnH"/>
    <property type="match status" value="1"/>
</dbReference>
<evidence type="ECO:0000256" key="1">
    <source>
        <dbReference type="SAM" id="MobiDB-lite"/>
    </source>
</evidence>
<comment type="caution">
    <text evidence="2">The sequence shown here is derived from an EMBL/GenBank/DDBJ whole genome shotgun (WGS) entry which is preliminary data.</text>
</comment>
<dbReference type="EMBL" id="WBMO01000005">
    <property type="protein sequence ID" value="MDV2478191.1"/>
    <property type="molecule type" value="Genomic_DNA"/>
</dbReference>
<dbReference type="GO" id="GO:0016829">
    <property type="term" value="F:lyase activity"/>
    <property type="evidence" value="ECO:0007669"/>
    <property type="project" value="UniProtKB-KW"/>
</dbReference>